<proteinExistence type="predicted"/>
<accession>A0A5R9KSS0</accession>
<gene>
    <name evidence="1" type="ORF">FEN17_21520</name>
</gene>
<dbReference type="OrthoDB" id="9800843at2"/>
<dbReference type="AlphaFoldDB" id="A0A5R9KSS0"/>
<comment type="caution">
    <text evidence="1">The sequence shown here is derived from an EMBL/GenBank/DDBJ whole genome shotgun (WGS) entry which is preliminary data.</text>
</comment>
<organism evidence="1 2">
    <name type="scientific">Dyadobacter luticola</name>
    <dbReference type="NCBI Taxonomy" id="1979387"/>
    <lineage>
        <taxon>Bacteria</taxon>
        <taxon>Pseudomonadati</taxon>
        <taxon>Bacteroidota</taxon>
        <taxon>Cytophagia</taxon>
        <taxon>Cytophagales</taxon>
        <taxon>Spirosomataceae</taxon>
        <taxon>Dyadobacter</taxon>
    </lineage>
</organism>
<sequence length="197" mass="22625">MHPFHYCDVTVYGFHGCNKEVKKQILSGAVKFEHSVNKYDWLGAGVYFWENDFLRAQQWATEIHGDDAAVIGAKITLGQCFDLSNSFAKDLLRLSYNYLLKEWQKMNVATPVNKSHSKGKGNPADMILRYLDKIVIENAISLAHVFESNTVYDTVRAPFQEGFPVYPGSAFREHDHIHLCVRNPELLTELFDPETYY</sequence>
<dbReference type="RefSeq" id="WP_138367449.1">
    <property type="nucleotide sequence ID" value="NZ_VCEJ01000005.1"/>
</dbReference>
<evidence type="ECO:0008006" key="3">
    <source>
        <dbReference type="Google" id="ProtNLM"/>
    </source>
</evidence>
<protein>
    <recommendedName>
        <fullName evidence="3">DUF3990 domain-containing protein</fullName>
    </recommendedName>
</protein>
<dbReference type="EMBL" id="VCEJ01000005">
    <property type="protein sequence ID" value="TLU99158.1"/>
    <property type="molecule type" value="Genomic_DNA"/>
</dbReference>
<name>A0A5R9KSS0_9BACT</name>
<evidence type="ECO:0000313" key="2">
    <source>
        <dbReference type="Proteomes" id="UP000306402"/>
    </source>
</evidence>
<evidence type="ECO:0000313" key="1">
    <source>
        <dbReference type="EMBL" id="TLU99158.1"/>
    </source>
</evidence>
<reference evidence="1 2" key="1">
    <citation type="submission" date="2019-05" db="EMBL/GenBank/DDBJ databases">
        <authorList>
            <person name="Qu J.-H."/>
        </authorList>
    </citation>
    <scope>NUCLEOTIDE SEQUENCE [LARGE SCALE GENOMIC DNA]</scope>
    <source>
        <strain evidence="1 2">T17</strain>
    </source>
</reference>
<dbReference type="Proteomes" id="UP000306402">
    <property type="component" value="Unassembled WGS sequence"/>
</dbReference>
<keyword evidence="2" id="KW-1185">Reference proteome</keyword>
<dbReference type="SUPFAM" id="SSF56399">
    <property type="entry name" value="ADP-ribosylation"/>
    <property type="match status" value="1"/>
</dbReference>